<protein>
    <submittedName>
        <fullName evidence="2">Uncharacterized protein</fullName>
    </submittedName>
</protein>
<accession>A0A1W1V7E2</accession>
<dbReference type="AlphaFoldDB" id="A0A1W1V7E2"/>
<feature type="compositionally biased region" description="Basic and acidic residues" evidence="1">
    <location>
        <begin position="45"/>
        <end position="56"/>
    </location>
</feature>
<dbReference type="RefSeq" id="WP_170928653.1">
    <property type="nucleotide sequence ID" value="NZ_FWWU01000009.1"/>
</dbReference>
<feature type="region of interest" description="Disordered" evidence="1">
    <location>
        <begin position="32"/>
        <end position="56"/>
    </location>
</feature>
<dbReference type="STRING" id="695939.SAMN00790413_00277"/>
<reference evidence="2 3" key="1">
    <citation type="submission" date="2017-04" db="EMBL/GenBank/DDBJ databases">
        <authorList>
            <person name="Afonso C.L."/>
            <person name="Miller P.J."/>
            <person name="Scott M.A."/>
            <person name="Spackman E."/>
            <person name="Goraichik I."/>
            <person name="Dimitrov K.M."/>
            <person name="Suarez D.L."/>
            <person name="Swayne D.E."/>
        </authorList>
    </citation>
    <scope>NUCLEOTIDE SEQUENCE [LARGE SCALE GENOMIC DNA]</scope>
    <source>
        <strain evidence="2 3">KR-140</strain>
    </source>
</reference>
<keyword evidence="3" id="KW-1185">Reference proteome</keyword>
<gene>
    <name evidence="2" type="ORF">SAMN00790413_00277</name>
</gene>
<dbReference type="EMBL" id="FWWU01000009">
    <property type="protein sequence ID" value="SMB89120.1"/>
    <property type="molecule type" value="Genomic_DNA"/>
</dbReference>
<dbReference type="Proteomes" id="UP000192582">
    <property type="component" value="Unassembled WGS sequence"/>
</dbReference>
<name>A0A1W1V7E2_9DEIO</name>
<evidence type="ECO:0000313" key="3">
    <source>
        <dbReference type="Proteomes" id="UP000192582"/>
    </source>
</evidence>
<evidence type="ECO:0000256" key="1">
    <source>
        <dbReference type="SAM" id="MobiDB-lite"/>
    </source>
</evidence>
<proteinExistence type="predicted"/>
<organism evidence="2 3">
    <name type="scientific">Deinococcus hopiensis KR-140</name>
    <dbReference type="NCBI Taxonomy" id="695939"/>
    <lineage>
        <taxon>Bacteria</taxon>
        <taxon>Thermotogati</taxon>
        <taxon>Deinococcota</taxon>
        <taxon>Deinococci</taxon>
        <taxon>Deinococcales</taxon>
        <taxon>Deinococcaceae</taxon>
        <taxon>Deinococcus</taxon>
    </lineage>
</organism>
<sequence length="56" mass="6329">MTSRPPLRSYPSRLAWAADLFARMHASRLEREANATPITQPAPQVREEQAEAKRPA</sequence>
<evidence type="ECO:0000313" key="2">
    <source>
        <dbReference type="EMBL" id="SMB89120.1"/>
    </source>
</evidence>